<feature type="chain" id="PRO_5046282033" evidence="4">
    <location>
        <begin position="19"/>
        <end position="294"/>
    </location>
</feature>
<evidence type="ECO:0000256" key="3">
    <source>
        <dbReference type="SAM" id="MobiDB-lite"/>
    </source>
</evidence>
<feature type="compositionally biased region" description="Basic and acidic residues" evidence="3">
    <location>
        <begin position="285"/>
        <end position="294"/>
    </location>
</feature>
<evidence type="ECO:0000313" key="5">
    <source>
        <dbReference type="EMBL" id="MFD0848025.1"/>
    </source>
</evidence>
<dbReference type="InterPro" id="IPR007428">
    <property type="entry name" value="MlaA"/>
</dbReference>
<dbReference type="EMBL" id="JBHTIK010000004">
    <property type="protein sequence ID" value="MFD0848025.1"/>
    <property type="molecule type" value="Genomic_DNA"/>
</dbReference>
<organism evidence="5 6">
    <name type="scientific">Sphingosinicella xenopeptidilytica</name>
    <dbReference type="NCBI Taxonomy" id="364098"/>
    <lineage>
        <taxon>Bacteria</taxon>
        <taxon>Pseudomonadati</taxon>
        <taxon>Pseudomonadota</taxon>
        <taxon>Alphaproteobacteria</taxon>
        <taxon>Sphingomonadales</taxon>
        <taxon>Sphingosinicellaceae</taxon>
        <taxon>Sphingosinicella</taxon>
    </lineage>
</organism>
<dbReference type="RefSeq" id="WP_381488107.1">
    <property type="nucleotide sequence ID" value="NZ_JBHTIK010000004.1"/>
</dbReference>
<reference evidence="6" key="1">
    <citation type="journal article" date="2019" name="Int. J. Syst. Evol. Microbiol.">
        <title>The Global Catalogue of Microorganisms (GCM) 10K type strain sequencing project: providing services to taxonomists for standard genome sequencing and annotation.</title>
        <authorList>
            <consortium name="The Broad Institute Genomics Platform"/>
            <consortium name="The Broad Institute Genome Sequencing Center for Infectious Disease"/>
            <person name="Wu L."/>
            <person name="Ma J."/>
        </authorList>
    </citation>
    <scope>NUCLEOTIDE SEQUENCE [LARGE SCALE GENOMIC DNA]</scope>
    <source>
        <strain evidence="6">CCUG 52537</strain>
    </source>
</reference>
<gene>
    <name evidence="5" type="ORF">ACFQ00_06800</name>
</gene>
<feature type="region of interest" description="Disordered" evidence="3">
    <location>
        <begin position="231"/>
        <end position="294"/>
    </location>
</feature>
<comment type="caution">
    <text evidence="5">The sequence shown here is derived from an EMBL/GenBank/DDBJ whole genome shotgun (WGS) entry which is preliminary data.</text>
</comment>
<feature type="compositionally biased region" description="Low complexity" evidence="3">
    <location>
        <begin position="260"/>
        <end position="276"/>
    </location>
</feature>
<accession>A0ABW3C293</accession>
<protein>
    <submittedName>
        <fullName evidence="5">VacJ family lipoprotein</fullName>
    </submittedName>
</protein>
<feature type="compositionally biased region" description="Acidic residues" evidence="3">
    <location>
        <begin position="233"/>
        <end position="249"/>
    </location>
</feature>
<evidence type="ECO:0000256" key="4">
    <source>
        <dbReference type="SAM" id="SignalP"/>
    </source>
</evidence>
<feature type="signal peptide" evidence="4">
    <location>
        <begin position="1"/>
        <end position="18"/>
    </location>
</feature>
<comment type="similarity">
    <text evidence="1">Belongs to the MlaA family.</text>
</comment>
<dbReference type="PRINTS" id="PR01805">
    <property type="entry name" value="VACJLIPOPROT"/>
</dbReference>
<name>A0ABW3C293_SPHXN</name>
<dbReference type="Pfam" id="PF04333">
    <property type="entry name" value="MlaA"/>
    <property type="match status" value="1"/>
</dbReference>
<proteinExistence type="inferred from homology"/>
<keyword evidence="2 4" id="KW-0732">Signal</keyword>
<dbReference type="PANTHER" id="PTHR30035:SF3">
    <property type="entry name" value="INTERMEMBRANE PHOSPHOLIPID TRANSPORT SYSTEM LIPOPROTEIN MLAA"/>
    <property type="match status" value="1"/>
</dbReference>
<keyword evidence="5" id="KW-0449">Lipoprotein</keyword>
<evidence type="ECO:0000256" key="1">
    <source>
        <dbReference type="ARBA" id="ARBA00010634"/>
    </source>
</evidence>
<dbReference type="Proteomes" id="UP001597124">
    <property type="component" value="Unassembled WGS sequence"/>
</dbReference>
<dbReference type="PROSITE" id="PS51257">
    <property type="entry name" value="PROKAR_LIPOPROTEIN"/>
    <property type="match status" value="1"/>
</dbReference>
<keyword evidence="6" id="KW-1185">Reference proteome</keyword>
<sequence length="294" mass="31306">MSARTVSLVALLAAPLLTGCVTTPGGVSEAELDRFEKTNRAIYKFNKGVDTAVIKPVTQGYRAVVPGIARRGVSNALDNVDEPLSFINAVLQGKFKVAFRAVDRFMINSTFGVAGLFDHATEMGLPKQEEDFGQTLAAWGVGSGPYIMLPLLGPSTLRDTVGFGVDSVTDPWPKFQKHVAGLNGTERIGVTAGEAIDLRSRLIDTADPLLATALDEYATVRAAYLQQRLSDIYDGDPPEDDFTPTFDDETPPHAMPGENAASEPADTPAPATDEAPMPTPESDTGEPKAETVTP</sequence>
<evidence type="ECO:0000256" key="2">
    <source>
        <dbReference type="ARBA" id="ARBA00022729"/>
    </source>
</evidence>
<evidence type="ECO:0000313" key="6">
    <source>
        <dbReference type="Proteomes" id="UP001597124"/>
    </source>
</evidence>
<dbReference type="PANTHER" id="PTHR30035">
    <property type="entry name" value="LIPOPROTEIN VACJ-RELATED"/>
    <property type="match status" value="1"/>
</dbReference>